<evidence type="ECO:0000256" key="3">
    <source>
        <dbReference type="ARBA" id="ARBA00004906"/>
    </source>
</evidence>
<dbReference type="GO" id="GO:0005789">
    <property type="term" value="C:endoplasmic reticulum membrane"/>
    <property type="evidence" value="ECO:0007669"/>
    <property type="project" value="UniProtKB-SubCell"/>
</dbReference>
<dbReference type="PROSITE" id="PS00518">
    <property type="entry name" value="ZF_RING_1"/>
    <property type="match status" value="1"/>
</dbReference>
<dbReference type="PANTHER" id="PTHR12313">
    <property type="entry name" value="E3 UBIQUITIN-PROTEIN LIGASE RNF5-RELATED"/>
    <property type="match status" value="1"/>
</dbReference>
<dbReference type="SUPFAM" id="SSF57850">
    <property type="entry name" value="RING/U-box"/>
    <property type="match status" value="1"/>
</dbReference>
<dbReference type="Gene3D" id="3.30.40.10">
    <property type="entry name" value="Zinc/RING finger domain, C3HC4 (zinc finger)"/>
    <property type="match status" value="1"/>
</dbReference>
<keyword evidence="4 11" id="KW-0808">Transferase</keyword>
<evidence type="ECO:0000256" key="8">
    <source>
        <dbReference type="ARBA" id="ARBA00022833"/>
    </source>
</evidence>
<organism evidence="14 15">
    <name type="scientific">Rubus argutus</name>
    <name type="common">Southern blackberry</name>
    <dbReference type="NCBI Taxonomy" id="59490"/>
    <lineage>
        <taxon>Eukaryota</taxon>
        <taxon>Viridiplantae</taxon>
        <taxon>Streptophyta</taxon>
        <taxon>Embryophyta</taxon>
        <taxon>Tracheophyta</taxon>
        <taxon>Spermatophyta</taxon>
        <taxon>Magnoliopsida</taxon>
        <taxon>eudicotyledons</taxon>
        <taxon>Gunneridae</taxon>
        <taxon>Pentapetalae</taxon>
        <taxon>rosids</taxon>
        <taxon>fabids</taxon>
        <taxon>Rosales</taxon>
        <taxon>Rosaceae</taxon>
        <taxon>Rosoideae</taxon>
        <taxon>Rosoideae incertae sedis</taxon>
        <taxon>Rubus</taxon>
    </lineage>
</organism>
<feature type="region of interest" description="Disordered" evidence="12">
    <location>
        <begin position="185"/>
        <end position="228"/>
    </location>
</feature>
<evidence type="ECO:0000259" key="13">
    <source>
        <dbReference type="PROSITE" id="PS50089"/>
    </source>
</evidence>
<evidence type="ECO:0000313" key="14">
    <source>
        <dbReference type="EMBL" id="KAK9942353.1"/>
    </source>
</evidence>
<dbReference type="InterPro" id="IPR013083">
    <property type="entry name" value="Znf_RING/FYVE/PHD"/>
</dbReference>
<keyword evidence="7 11" id="KW-0833">Ubl conjugation pathway</keyword>
<dbReference type="Pfam" id="PF00097">
    <property type="entry name" value="zf-C3HC4"/>
    <property type="match status" value="1"/>
</dbReference>
<keyword evidence="5 11" id="KW-0479">Metal-binding</keyword>
<evidence type="ECO:0000256" key="9">
    <source>
        <dbReference type="ARBA" id="ARBA00023136"/>
    </source>
</evidence>
<dbReference type="InterPro" id="IPR001841">
    <property type="entry name" value="Znf_RING"/>
</dbReference>
<dbReference type="AlphaFoldDB" id="A0AAW1Y014"/>
<feature type="compositionally biased region" description="Polar residues" evidence="12">
    <location>
        <begin position="194"/>
        <end position="203"/>
    </location>
</feature>
<comment type="pathway">
    <text evidence="3 11">Protein modification; protein ubiquitination.</text>
</comment>
<comment type="subcellular location">
    <subcellularLocation>
        <location evidence="2">Endomembrane system</location>
    </subcellularLocation>
    <subcellularLocation>
        <location evidence="11">Endoplasmic reticulum membrane</location>
        <topology evidence="11">Single-pass type IV membrane protein</topology>
    </subcellularLocation>
</comment>
<dbReference type="InterPro" id="IPR045103">
    <property type="entry name" value="RNF5/RNF185-like"/>
</dbReference>
<dbReference type="GO" id="GO:0008270">
    <property type="term" value="F:zinc ion binding"/>
    <property type="evidence" value="ECO:0007669"/>
    <property type="project" value="UniProtKB-KW"/>
</dbReference>
<name>A0AAW1Y014_RUBAR</name>
<proteinExistence type="predicted"/>
<dbReference type="SMART" id="SM00184">
    <property type="entry name" value="RING"/>
    <property type="match status" value="1"/>
</dbReference>
<feature type="domain" description="RING-type" evidence="13">
    <location>
        <begin position="12"/>
        <end position="57"/>
    </location>
</feature>
<dbReference type="InterPro" id="IPR017907">
    <property type="entry name" value="Znf_RING_CS"/>
</dbReference>
<comment type="catalytic activity">
    <reaction evidence="1 11">
        <text>S-ubiquitinyl-[E2 ubiquitin-conjugating enzyme]-L-cysteine + [acceptor protein]-L-lysine = [E2 ubiquitin-conjugating enzyme]-L-cysteine + N(6)-ubiquitinyl-[acceptor protein]-L-lysine.</text>
        <dbReference type="EC" id="2.3.2.27"/>
    </reaction>
</comment>
<dbReference type="Proteomes" id="UP001457282">
    <property type="component" value="Unassembled WGS sequence"/>
</dbReference>
<comment type="caution">
    <text evidence="14">The sequence shown here is derived from an EMBL/GenBank/DDBJ whole genome shotgun (WGS) entry which is preliminary data.</text>
</comment>
<sequence>MDGGDGGSGFTCNICFESADKDPIVTPCGHLYCKSCIYTWLRDPRHGSKRCPCPVCNAILEENKLIPLYGIGKSQDSHQRSRSVPVATTSSPNRPTPSAPEWQTDPRPTPSAPEWPTDPRPATPSAPNCPADQTLATPSTANVILSHVCRLLIRVGQYMLVRIIEVATDKLIEAVETKINELSEAAEERDNVNEEGSGNNTGPSEEVEVMDNNGEGSRLGPWVVLNPT</sequence>
<comment type="domain">
    <text evidence="11">The RING-type zinc finger domain is responsible for E3 ligase activity.</text>
</comment>
<comment type="function">
    <text evidence="11">E3 ubiquitin-protein ligase.</text>
</comment>
<evidence type="ECO:0000256" key="11">
    <source>
        <dbReference type="RuleBase" id="RU369090"/>
    </source>
</evidence>
<evidence type="ECO:0000256" key="7">
    <source>
        <dbReference type="ARBA" id="ARBA00022786"/>
    </source>
</evidence>
<feature type="compositionally biased region" description="Pro residues" evidence="12">
    <location>
        <begin position="107"/>
        <end position="124"/>
    </location>
</feature>
<evidence type="ECO:0000256" key="12">
    <source>
        <dbReference type="SAM" id="MobiDB-lite"/>
    </source>
</evidence>
<evidence type="ECO:0000256" key="10">
    <source>
        <dbReference type="PROSITE-ProRule" id="PRU00175"/>
    </source>
</evidence>
<keyword evidence="11" id="KW-0256">Endoplasmic reticulum</keyword>
<keyword evidence="9" id="KW-0472">Membrane</keyword>
<keyword evidence="6 10" id="KW-0863">Zinc-finger</keyword>
<evidence type="ECO:0000256" key="1">
    <source>
        <dbReference type="ARBA" id="ARBA00000900"/>
    </source>
</evidence>
<dbReference type="GO" id="GO:0061630">
    <property type="term" value="F:ubiquitin protein ligase activity"/>
    <property type="evidence" value="ECO:0007669"/>
    <property type="project" value="UniProtKB-UniRule"/>
</dbReference>
<evidence type="ECO:0000256" key="5">
    <source>
        <dbReference type="ARBA" id="ARBA00022723"/>
    </source>
</evidence>
<keyword evidence="8 11" id="KW-0862">Zinc</keyword>
<evidence type="ECO:0000256" key="6">
    <source>
        <dbReference type="ARBA" id="ARBA00022771"/>
    </source>
</evidence>
<evidence type="ECO:0000256" key="2">
    <source>
        <dbReference type="ARBA" id="ARBA00004308"/>
    </source>
</evidence>
<dbReference type="PROSITE" id="PS50089">
    <property type="entry name" value="ZF_RING_2"/>
    <property type="match status" value="1"/>
</dbReference>
<feature type="region of interest" description="Disordered" evidence="12">
    <location>
        <begin position="74"/>
        <end position="134"/>
    </location>
</feature>
<dbReference type="GO" id="GO:0006511">
    <property type="term" value="P:ubiquitin-dependent protein catabolic process"/>
    <property type="evidence" value="ECO:0007669"/>
    <property type="project" value="UniProtKB-UniRule"/>
</dbReference>
<gene>
    <name evidence="14" type="ORF">M0R45_008023</name>
</gene>
<dbReference type="EC" id="2.3.2.27" evidence="11"/>
<reference evidence="14 15" key="1">
    <citation type="journal article" date="2023" name="G3 (Bethesda)">
        <title>A chromosome-length genome assembly and annotation of blackberry (Rubus argutus, cv. 'Hillquist').</title>
        <authorList>
            <person name="Bruna T."/>
            <person name="Aryal R."/>
            <person name="Dudchenko O."/>
            <person name="Sargent D.J."/>
            <person name="Mead D."/>
            <person name="Buti M."/>
            <person name="Cavallini A."/>
            <person name="Hytonen T."/>
            <person name="Andres J."/>
            <person name="Pham M."/>
            <person name="Weisz D."/>
            <person name="Mascagni F."/>
            <person name="Usai G."/>
            <person name="Natali L."/>
            <person name="Bassil N."/>
            <person name="Fernandez G.E."/>
            <person name="Lomsadze A."/>
            <person name="Armour M."/>
            <person name="Olukolu B."/>
            <person name="Poorten T."/>
            <person name="Britton C."/>
            <person name="Davik J."/>
            <person name="Ashrafi H."/>
            <person name="Aiden E.L."/>
            <person name="Borodovsky M."/>
            <person name="Worthington M."/>
        </authorList>
    </citation>
    <scope>NUCLEOTIDE SEQUENCE [LARGE SCALE GENOMIC DNA]</scope>
    <source>
        <strain evidence="14">PI 553951</strain>
    </source>
</reference>
<dbReference type="InterPro" id="IPR018957">
    <property type="entry name" value="Znf_C3HC4_RING-type"/>
</dbReference>
<evidence type="ECO:0000313" key="15">
    <source>
        <dbReference type="Proteomes" id="UP001457282"/>
    </source>
</evidence>
<evidence type="ECO:0000256" key="4">
    <source>
        <dbReference type="ARBA" id="ARBA00022679"/>
    </source>
</evidence>
<dbReference type="EMBL" id="JBEDUW010000002">
    <property type="protein sequence ID" value="KAK9942353.1"/>
    <property type="molecule type" value="Genomic_DNA"/>
</dbReference>
<protein>
    <recommendedName>
        <fullName evidence="11">E3 ubiquitin-protein ligase RMA</fullName>
        <ecNumber evidence="11">2.3.2.27</ecNumber>
    </recommendedName>
    <alternativeName>
        <fullName evidence="11">Protein RING membrane-anchor</fullName>
    </alternativeName>
    <alternativeName>
        <fullName evidence="11">RING-type E3 ubiquitin transferase RMA</fullName>
    </alternativeName>
</protein>
<accession>A0AAW1Y014</accession>
<keyword evidence="15" id="KW-1185">Reference proteome</keyword>